<evidence type="ECO:0000256" key="9">
    <source>
        <dbReference type="ARBA" id="ARBA00054155"/>
    </source>
</evidence>
<evidence type="ECO:0000313" key="16">
    <source>
        <dbReference type="Proteomes" id="UP000294887"/>
    </source>
</evidence>
<dbReference type="Pfam" id="PF08240">
    <property type="entry name" value="ADH_N"/>
    <property type="match status" value="1"/>
</dbReference>
<dbReference type="GO" id="GO:0004312">
    <property type="term" value="F:fatty acid synthase activity"/>
    <property type="evidence" value="ECO:0007669"/>
    <property type="project" value="TreeGrafter"/>
</dbReference>
<dbReference type="InterPro" id="IPR036736">
    <property type="entry name" value="ACP-like_sf"/>
</dbReference>
<dbReference type="SMART" id="SM00826">
    <property type="entry name" value="PKS_DH"/>
    <property type="match status" value="1"/>
</dbReference>
<dbReference type="Pfam" id="PF08242">
    <property type="entry name" value="Methyltransf_12"/>
    <property type="match status" value="1"/>
</dbReference>
<dbReference type="SMART" id="SM01294">
    <property type="entry name" value="PKS_PP_betabranch"/>
    <property type="match status" value="1"/>
</dbReference>
<proteinExistence type="inferred from homology"/>
<dbReference type="Gene3D" id="3.90.180.10">
    <property type="entry name" value="Medium-chain alcohol dehydrogenases, catalytic domain"/>
    <property type="match status" value="1"/>
</dbReference>
<dbReference type="Pfam" id="PF21089">
    <property type="entry name" value="PKS_DH_N"/>
    <property type="match status" value="1"/>
</dbReference>
<feature type="region of interest" description="N-terminal hotdog fold" evidence="10">
    <location>
        <begin position="926"/>
        <end position="1048"/>
    </location>
</feature>
<keyword evidence="7" id="KW-0511">Multifunctional enzyme</keyword>
<dbReference type="InterPro" id="IPR042104">
    <property type="entry name" value="PKS_dehydratase_sf"/>
</dbReference>
<dbReference type="GO" id="GO:0016491">
    <property type="term" value="F:oxidoreductase activity"/>
    <property type="evidence" value="ECO:0007669"/>
    <property type="project" value="InterPro"/>
</dbReference>
<accession>A0A4R1EXI1</accession>
<dbReference type="InterPro" id="IPR049551">
    <property type="entry name" value="PKS_DH_C"/>
</dbReference>
<evidence type="ECO:0000256" key="10">
    <source>
        <dbReference type="PROSITE-ProRule" id="PRU01363"/>
    </source>
</evidence>
<dbReference type="InterPro" id="IPR057326">
    <property type="entry name" value="KR_dom"/>
</dbReference>
<name>A0A4R1EXI1_9GAMM</name>
<feature type="region of interest" description="C-terminal hotdog fold" evidence="10">
    <location>
        <begin position="1063"/>
        <end position="1210"/>
    </location>
</feature>
<dbReference type="SUPFAM" id="SSF47336">
    <property type="entry name" value="ACP-like"/>
    <property type="match status" value="1"/>
</dbReference>
<evidence type="ECO:0000259" key="13">
    <source>
        <dbReference type="PROSITE" id="PS52004"/>
    </source>
</evidence>
<evidence type="ECO:0000256" key="4">
    <source>
        <dbReference type="ARBA" id="ARBA00022553"/>
    </source>
</evidence>
<gene>
    <name evidence="15" type="ORF">EV695_2664</name>
</gene>
<dbReference type="GO" id="GO:0008270">
    <property type="term" value="F:zinc ion binding"/>
    <property type="evidence" value="ECO:0007669"/>
    <property type="project" value="InterPro"/>
</dbReference>
<evidence type="ECO:0000256" key="2">
    <source>
        <dbReference type="ARBA" id="ARBA00006484"/>
    </source>
</evidence>
<dbReference type="PANTHER" id="PTHR43775">
    <property type="entry name" value="FATTY ACID SYNTHASE"/>
    <property type="match status" value="1"/>
</dbReference>
<evidence type="ECO:0000256" key="11">
    <source>
        <dbReference type="SAM" id="MobiDB-lite"/>
    </source>
</evidence>
<dbReference type="Pfam" id="PF08659">
    <property type="entry name" value="KR"/>
    <property type="match status" value="1"/>
</dbReference>
<dbReference type="PROSITE" id="PS50075">
    <property type="entry name" value="CARRIER"/>
    <property type="match status" value="1"/>
</dbReference>
<dbReference type="InterPro" id="IPR020806">
    <property type="entry name" value="PKS_PP-bd"/>
</dbReference>
<dbReference type="Gene3D" id="3.10.129.110">
    <property type="entry name" value="Polyketide synthase dehydratase"/>
    <property type="match status" value="1"/>
</dbReference>
<comment type="similarity">
    <text evidence="2">Belongs to the short-chain dehydrogenases/reductases (SDR) family.</text>
</comment>
<dbReference type="InterPro" id="IPR013217">
    <property type="entry name" value="Methyltransf_12"/>
</dbReference>
<dbReference type="InterPro" id="IPR036291">
    <property type="entry name" value="NAD(P)-bd_dom_sf"/>
</dbReference>
<dbReference type="InterPro" id="IPR049900">
    <property type="entry name" value="PKS_mFAS_DH"/>
</dbReference>
<dbReference type="Gene3D" id="3.30.70.3290">
    <property type="match status" value="1"/>
</dbReference>
<feature type="active site" description="Proton donor; for dehydratase activity" evidence="10">
    <location>
        <position position="1124"/>
    </location>
</feature>
<dbReference type="SUPFAM" id="SSF55048">
    <property type="entry name" value="Probable ACP-binding domain of malonyl-CoA ACP transacylase"/>
    <property type="match status" value="1"/>
</dbReference>
<dbReference type="InterPro" id="IPR018201">
    <property type="entry name" value="Ketoacyl_synth_AS"/>
</dbReference>
<dbReference type="InterPro" id="IPR016036">
    <property type="entry name" value="Malonyl_transacylase_ACP-bd"/>
</dbReference>
<organism evidence="15 16">
    <name type="scientific">Cocleimonas flava</name>
    <dbReference type="NCBI Taxonomy" id="634765"/>
    <lineage>
        <taxon>Bacteria</taxon>
        <taxon>Pseudomonadati</taxon>
        <taxon>Pseudomonadota</taxon>
        <taxon>Gammaproteobacteria</taxon>
        <taxon>Thiotrichales</taxon>
        <taxon>Thiotrichaceae</taxon>
        <taxon>Cocleimonas</taxon>
    </lineage>
</organism>
<dbReference type="RefSeq" id="WP_131906443.1">
    <property type="nucleotide sequence ID" value="NZ_BAAAFU010000006.1"/>
</dbReference>
<dbReference type="InterPro" id="IPR014031">
    <property type="entry name" value="Ketoacyl_synth_C"/>
</dbReference>
<dbReference type="InterPro" id="IPR049552">
    <property type="entry name" value="PKS_DH_N"/>
</dbReference>
<dbReference type="InterPro" id="IPR049490">
    <property type="entry name" value="C883_1060-like_KR_N"/>
</dbReference>
<dbReference type="InterPro" id="IPR014043">
    <property type="entry name" value="Acyl_transferase_dom"/>
</dbReference>
<dbReference type="Pfam" id="PF14765">
    <property type="entry name" value="PS-DH"/>
    <property type="match status" value="1"/>
</dbReference>
<dbReference type="SUPFAM" id="SSF52151">
    <property type="entry name" value="FabD/lysophospholipase-like"/>
    <property type="match status" value="1"/>
</dbReference>
<dbReference type="EMBL" id="SMFQ01000004">
    <property type="protein sequence ID" value="TCJ84704.1"/>
    <property type="molecule type" value="Genomic_DNA"/>
</dbReference>
<dbReference type="Gene3D" id="3.40.50.150">
    <property type="entry name" value="Vaccinia Virus protein VP39"/>
    <property type="match status" value="1"/>
</dbReference>
<dbReference type="SUPFAM" id="SSF53901">
    <property type="entry name" value="Thiolase-like"/>
    <property type="match status" value="1"/>
</dbReference>
<feature type="domain" description="Carrier" evidence="12">
    <location>
        <begin position="2499"/>
        <end position="2576"/>
    </location>
</feature>
<dbReference type="GO" id="GO:0004315">
    <property type="term" value="F:3-oxoacyl-[acyl-carrier-protein] synthase activity"/>
    <property type="evidence" value="ECO:0007669"/>
    <property type="project" value="InterPro"/>
</dbReference>
<dbReference type="InterPro" id="IPR050091">
    <property type="entry name" value="PKS_NRPS_Biosynth_Enz"/>
</dbReference>
<dbReference type="Gene3D" id="3.40.50.720">
    <property type="entry name" value="NAD(P)-binding Rossmann-like Domain"/>
    <property type="match status" value="3"/>
</dbReference>
<feature type="active site" description="Proton acceptor; for dehydratase activity" evidence="10">
    <location>
        <position position="955"/>
    </location>
</feature>
<keyword evidence="8" id="KW-0012">Acyltransferase</keyword>
<dbReference type="Gene3D" id="1.10.1200.10">
    <property type="entry name" value="ACP-like"/>
    <property type="match status" value="1"/>
</dbReference>
<evidence type="ECO:0000256" key="8">
    <source>
        <dbReference type="ARBA" id="ARBA00023315"/>
    </source>
</evidence>
<dbReference type="FunFam" id="3.40.50.720:FF:000209">
    <property type="entry name" value="Polyketide synthase Pks12"/>
    <property type="match status" value="1"/>
</dbReference>
<dbReference type="Pfam" id="PF00109">
    <property type="entry name" value="ketoacyl-synt"/>
    <property type="match status" value="1"/>
</dbReference>
<dbReference type="InterPro" id="IPR014030">
    <property type="entry name" value="Ketoacyl_synth_N"/>
</dbReference>
<dbReference type="Pfam" id="PF16197">
    <property type="entry name" value="KAsynt_C_assoc"/>
    <property type="match status" value="1"/>
</dbReference>
<evidence type="ECO:0000256" key="3">
    <source>
        <dbReference type="ARBA" id="ARBA00022450"/>
    </source>
</evidence>
<dbReference type="PROSITE" id="PS01162">
    <property type="entry name" value="QOR_ZETA_CRYSTAL"/>
    <property type="match status" value="1"/>
</dbReference>
<dbReference type="Pfam" id="PF02801">
    <property type="entry name" value="Ketoacyl-synt_C"/>
    <property type="match status" value="1"/>
</dbReference>
<dbReference type="Pfam" id="PF13602">
    <property type="entry name" value="ADH_zinc_N_2"/>
    <property type="match status" value="1"/>
</dbReference>
<evidence type="ECO:0000256" key="5">
    <source>
        <dbReference type="ARBA" id="ARBA00022679"/>
    </source>
</evidence>
<dbReference type="OrthoDB" id="9778690at2"/>
<dbReference type="Pfam" id="PF00698">
    <property type="entry name" value="Acyl_transf_1"/>
    <property type="match status" value="1"/>
</dbReference>
<dbReference type="InterPro" id="IPR013968">
    <property type="entry name" value="PKS_KR"/>
</dbReference>
<dbReference type="Pfam" id="PF21394">
    <property type="entry name" value="Beta-ketacyl_N"/>
    <property type="match status" value="1"/>
</dbReference>
<dbReference type="SMART" id="SM00827">
    <property type="entry name" value="PKS_AT"/>
    <property type="match status" value="1"/>
</dbReference>
<evidence type="ECO:0000313" key="15">
    <source>
        <dbReference type="EMBL" id="TCJ84704.1"/>
    </source>
</evidence>
<dbReference type="Pfam" id="PF00550">
    <property type="entry name" value="PP-binding"/>
    <property type="match status" value="1"/>
</dbReference>
<dbReference type="CDD" id="cd00833">
    <property type="entry name" value="PKS"/>
    <property type="match status" value="1"/>
</dbReference>
<dbReference type="SMART" id="SM00822">
    <property type="entry name" value="PKS_KR"/>
    <property type="match status" value="1"/>
</dbReference>
<dbReference type="SMART" id="SM00829">
    <property type="entry name" value="PKS_ER"/>
    <property type="match status" value="1"/>
</dbReference>
<keyword evidence="16" id="KW-1185">Reference proteome</keyword>
<dbReference type="InterPro" id="IPR029063">
    <property type="entry name" value="SAM-dependent_MTases_sf"/>
</dbReference>
<keyword evidence="5 15" id="KW-0808">Transferase</keyword>
<dbReference type="InterPro" id="IPR002364">
    <property type="entry name" value="Quin_OxRdtase/zeta-crystal_CS"/>
</dbReference>
<dbReference type="InterPro" id="IPR032821">
    <property type="entry name" value="PKS_assoc"/>
</dbReference>
<dbReference type="InterPro" id="IPR020843">
    <property type="entry name" value="ER"/>
</dbReference>
<comment type="function">
    <text evidence="9">Involved in production of the polyketide antibiotic thailandamide.</text>
</comment>
<dbReference type="InterPro" id="IPR016035">
    <property type="entry name" value="Acyl_Trfase/lysoPLipase"/>
</dbReference>
<dbReference type="SMART" id="SM00823">
    <property type="entry name" value="PKS_PP"/>
    <property type="match status" value="1"/>
</dbReference>
<dbReference type="CDD" id="cd05195">
    <property type="entry name" value="enoyl_red"/>
    <property type="match status" value="1"/>
</dbReference>
<dbReference type="InterPro" id="IPR011032">
    <property type="entry name" value="GroES-like_sf"/>
</dbReference>
<keyword evidence="3" id="KW-0596">Phosphopantetheine</keyword>
<comment type="caution">
    <text evidence="15">The sequence shown here is derived from an EMBL/GenBank/DDBJ whole genome shotgun (WGS) entry which is preliminary data.</text>
</comment>
<dbReference type="FunFam" id="3.40.47.10:FF:000019">
    <property type="entry name" value="Polyketide synthase type I"/>
    <property type="match status" value="1"/>
</dbReference>
<dbReference type="UniPathway" id="UPA00094"/>
<comment type="pathway">
    <text evidence="1">Lipid metabolism; fatty acid biosynthesis.</text>
</comment>
<dbReference type="GO" id="GO:0006633">
    <property type="term" value="P:fatty acid biosynthetic process"/>
    <property type="evidence" value="ECO:0007669"/>
    <property type="project" value="UniProtKB-UniPathway"/>
</dbReference>
<evidence type="ECO:0000259" key="12">
    <source>
        <dbReference type="PROSITE" id="PS50075"/>
    </source>
</evidence>
<dbReference type="PROSITE" id="PS00606">
    <property type="entry name" value="KS3_1"/>
    <property type="match status" value="1"/>
</dbReference>
<feature type="domain" description="PKS/mFAS DH" evidence="14">
    <location>
        <begin position="926"/>
        <end position="1210"/>
    </location>
</feature>
<reference evidence="15 16" key="1">
    <citation type="submission" date="2019-03" db="EMBL/GenBank/DDBJ databases">
        <title>Genomic Encyclopedia of Type Strains, Phase IV (KMG-IV): sequencing the most valuable type-strain genomes for metagenomic binning, comparative biology and taxonomic classification.</title>
        <authorList>
            <person name="Goeker M."/>
        </authorList>
    </citation>
    <scope>NUCLEOTIDE SEQUENCE [LARGE SCALE GENOMIC DNA]</scope>
    <source>
        <strain evidence="15 16">DSM 24830</strain>
    </source>
</reference>
<dbReference type="SUPFAM" id="SSF53335">
    <property type="entry name" value="S-adenosyl-L-methionine-dependent methyltransferases"/>
    <property type="match status" value="1"/>
</dbReference>
<dbReference type="PANTHER" id="PTHR43775:SF37">
    <property type="entry name" value="SI:DKEY-61P9.11"/>
    <property type="match status" value="1"/>
</dbReference>
<feature type="region of interest" description="Disordered" evidence="11">
    <location>
        <begin position="2576"/>
        <end position="2633"/>
    </location>
</feature>
<evidence type="ECO:0000256" key="7">
    <source>
        <dbReference type="ARBA" id="ARBA00023268"/>
    </source>
</evidence>
<dbReference type="InterPro" id="IPR009081">
    <property type="entry name" value="PP-bd_ACP"/>
</dbReference>
<dbReference type="InterPro" id="IPR016039">
    <property type="entry name" value="Thiolase-like"/>
</dbReference>
<dbReference type="InterPro" id="IPR013154">
    <property type="entry name" value="ADH-like_N"/>
</dbReference>
<dbReference type="SMART" id="SM00825">
    <property type="entry name" value="PKS_KS"/>
    <property type="match status" value="1"/>
</dbReference>
<dbReference type="Gene3D" id="3.40.47.10">
    <property type="match status" value="1"/>
</dbReference>
<feature type="domain" description="Ketosynthase family 3 (KS3)" evidence="13">
    <location>
        <begin position="5"/>
        <end position="428"/>
    </location>
</feature>
<evidence type="ECO:0000259" key="14">
    <source>
        <dbReference type="PROSITE" id="PS52019"/>
    </source>
</evidence>
<protein>
    <submittedName>
        <fullName evidence="15">Acyl transferase domain-containing protein</fullName>
    </submittedName>
</protein>
<dbReference type="InterPro" id="IPR020807">
    <property type="entry name" value="PKS_DH"/>
</dbReference>
<sequence>MSEVKKKIAVVGMACRFPGEASSPDAYWDVLKNGKDVVTEVSSERWGTDFYKHPNKKEPGKSYTFAAGVLPQVDEFDAAFFGISPREAAQMDPQQRLLLELTWEALEDGKQIPQSLAGSQCAVYVGIASTDYAHRRMDDLSSLDPYSMTGNTASIASNRISYIYDLHGPSVSVDTACSSSLVALHQACNAIWNGDAPSAITGGVNMLLHPFGFVGFSKASMLSPRGRCRAFDATGDGYVRSEGSAVLFLKPLEDAEADGDPIHAVIVDTAINSDGRTNGITLPSTEGQAGLLETIYSRAGIHPNDLSYLEAHGTGTAVGDPLEAGALAKVLGRPRKKSLPIGSAKTNLGHLETASGMAGLLKVILSLKNRAIPPSLHFEIPNPNIDFEADKLSVVTSFTPLRERKKPLLMGVNSFGFGGANAHIIVEEYKKEKTKKSSNAKKVKNKGLVSNALANKEEQHAAHSPLLLSAKSENALKAMAGQYRDLLQSASEDFDDISYSAYKTRQKFDHGLAINADTVEEVVECLHAYSQGEIHTGATAGTKVEIHNKNSLNKDGGVKLALVFSGNGSQWQGMGCELLEKEPLFLETVIKINELINVYDDISLIDEFKASEENSRLHLTEVAQPLLFALQVGVIKVLESKGLKADAVIGHSVGEVAAAWAAGALDLSQATEVIYRRSHAQGKTSGMGRMAAVAISESDANELISELLLDSDVSIAGINSPKSVTLSGSLESLQLIESNLKQNSIFCRILDLDYAFHSSAMDPVKNEIQTSLKELKPQETKIEFFSTVSGDLFKGEDLDANYWWENIRKPVLFSSAMGNMLDEGYQVYLEIGPHPVLRTYVNECSRAKDVSSLALTTIKRQSETKTGLLSGLYSCYLAGCNLDETVLFPKKVSQYVDLPHYPWQKERHWYSLTAEGSDLVNRDRVHPLLGYRLKNHEACWENQVDVEILSYLNDHVVDGGAVMPAAAFVEMALAASKEWFSTDEDQKKQWEIENLEIRAPIVLDHGKSLLFKLFPKDGSFIISSRDRLSESQWSENVVGRLLGKTNKKVPENYALNSFVTNSNHTISSKGHYKLTESVGLSYGPTFQGIDEVWVSSLSAIAKIKSESQLNIDNSLYLLHPALLDAGFQVLVDIFSNKIENGNQAALIPVQIGKLYYYSSSIENLSYLHVNVTKQSPQSVVADYLLLDSEGAVLVELKDCRFRGVQLMRSAALLPACYEFQPFLMPLNDSASVSPVAEPAVLVSNAVEFLKDHESTLQRDRHYQEVLPLFDLMVSMFAWQAIQMLNPKGDEFTLQSLAEQAHIESVKLPLLSRLLEILVEDDLATFENDQWLLVASSDLPSAEDIWLSVLGDSPDYLPELMLLGRCGEHLADVLQNKVEAKSLLFSNKSSIQEHWSGASPSNLSMNLALRDILSEIVSDWPANKRLRVLEIGGNDTEISQQILPVLPEDQCDYLYVHHDEELLLKADFSLENWDFVKTHQIDLSQDISNSLLNDAKFDIVIAANTLYRSDDCAKAQENIKKLLSAKGVMLLIERQSDRFMDMTFGLQADWWIHTSDVTRPSPLLMTANSWRSDLKDLGFDQVELLVEPEATGDVGAFMVIANHNHTVEIEKTATKESEIQNWMILKDDDEISSSLSHAVITELNKAGHQVILVETGETYKRLGPMHFSLNFDSSNNEKEEHFDHIISTLKKQEVSCDVIVHLMGLRWYNETESSEVEDIQLGLQNLRCSSTIDLVKGLEKSGVTKMPQLKIVTSGGATLAEDNQDFLFESNPSQAPLWGLGRVIMNEHPDLDCKLIDLQGKFDLDITSRVLMNELMLVSTENNENEVIVNENVRHVMRMKRTDLRPKVVTKKIKNAKNVKTTTAKIKKDIDYCLKFSSPGQLKNLIWQELSENFCRADEIQIKPHAAGLNFRDVMYAMGLLSDEAVENGFAGPTLGMEVSGFVTKVGSAVTEFKAGDEVVGFAPACFSSRVITQTTAITHKPKDWSFEEATTIPTTFFTVYYALKHLAQIEPGEKILIHGAAGGVGIAAIQYARYCGAEIFATAGSDEKRDFVRLLGADHVMDSRSLAFADEIMEITNGSGIDIVLNSLAGEAITRNLSVLKPFGRFLELGKRDFYENSKVGLRPFRNNISYFGIDADQLLIERPELANRLFKEMMKLFDDGSLRPMPYRAFPATRIEDAFRYMQQSRQIGKVVVSFENGNSISQDDIHPLPVKDEELVCDSKASYLVTGGLSGFGLKTACWLVDKGARSLVLVSRSANVSKADEETKAILDSLKVKGVSIYTRACDVTNMKAVTKLVSEIQKDIPPLKGVVHAAMVLDDGLIRNMSQEQLLTVMQPKVMGGWNLHKATTDIDLDLFVLYSSATTYVGNPGQANYVAANSYLESLAAYRKSLGLSANYVAWGAISDVGYLARNEETKEALQSRLGGEALNSDKALKMLEKIILSDKVGVGVIDLDWGVIQRVMPAANSPKYDELKRMVKTSDSDHFEDIQTLIANLGQAEIQELVVDLLLDEIEQILRLPREKLDVERSIFDLGMDSLMGMELVLAIEERFGVKLPVMALTEGANILRIAERITEQLSESDDDSMAPDSDLANNKSAHEESISVAASRHGHAENMTEKEAEELSKKLIEDAMKH</sequence>
<evidence type="ECO:0000256" key="1">
    <source>
        <dbReference type="ARBA" id="ARBA00005194"/>
    </source>
</evidence>
<dbReference type="InterPro" id="IPR001227">
    <property type="entry name" value="Ac_transferase_dom_sf"/>
</dbReference>
<dbReference type="SUPFAM" id="SSF50129">
    <property type="entry name" value="GroES-like"/>
    <property type="match status" value="1"/>
</dbReference>
<dbReference type="CDD" id="cd08955">
    <property type="entry name" value="KR_2_FAS_SDR_x"/>
    <property type="match status" value="1"/>
</dbReference>
<keyword evidence="6" id="KW-0521">NADP</keyword>
<dbReference type="SUPFAM" id="SSF51735">
    <property type="entry name" value="NAD(P)-binding Rossmann-fold domains"/>
    <property type="match status" value="3"/>
</dbReference>
<feature type="compositionally biased region" description="Basic and acidic residues" evidence="11">
    <location>
        <begin position="2609"/>
        <end position="2633"/>
    </location>
</feature>
<dbReference type="InterPro" id="IPR020841">
    <property type="entry name" value="PKS_Beta-ketoAc_synthase_dom"/>
</dbReference>
<keyword evidence="4" id="KW-0597">Phosphoprotein</keyword>
<dbReference type="GO" id="GO:0031177">
    <property type="term" value="F:phosphopantetheine binding"/>
    <property type="evidence" value="ECO:0007669"/>
    <property type="project" value="InterPro"/>
</dbReference>
<dbReference type="PROSITE" id="PS52019">
    <property type="entry name" value="PKS_MFAS_DH"/>
    <property type="match status" value="1"/>
</dbReference>
<dbReference type="PROSITE" id="PS52004">
    <property type="entry name" value="KS3_2"/>
    <property type="match status" value="1"/>
</dbReference>
<dbReference type="Gene3D" id="3.40.366.10">
    <property type="entry name" value="Malonyl-Coenzyme A Acyl Carrier Protein, domain 2"/>
    <property type="match status" value="1"/>
</dbReference>
<dbReference type="Proteomes" id="UP000294887">
    <property type="component" value="Unassembled WGS sequence"/>
</dbReference>
<evidence type="ECO:0000256" key="6">
    <source>
        <dbReference type="ARBA" id="ARBA00022857"/>
    </source>
</evidence>